<evidence type="ECO:0000256" key="1">
    <source>
        <dbReference type="SAM" id="MobiDB-lite"/>
    </source>
</evidence>
<dbReference type="EMBL" id="JAVRRA010002645">
    <property type="protein sequence ID" value="KAK5277420.1"/>
    <property type="molecule type" value="Genomic_DNA"/>
</dbReference>
<reference evidence="2 3" key="1">
    <citation type="submission" date="2023-08" db="EMBL/GenBank/DDBJ databases">
        <title>Black Yeasts Isolated from many extreme environments.</title>
        <authorList>
            <person name="Coleine C."/>
            <person name="Stajich J.E."/>
            <person name="Selbmann L."/>
        </authorList>
    </citation>
    <scope>NUCLEOTIDE SEQUENCE [LARGE SCALE GENOMIC DNA]</scope>
    <source>
        <strain evidence="2 3">CCFEE 536</strain>
    </source>
</reference>
<evidence type="ECO:0000313" key="2">
    <source>
        <dbReference type="EMBL" id="KAK5277420.1"/>
    </source>
</evidence>
<comment type="caution">
    <text evidence="2">The sequence shown here is derived from an EMBL/GenBank/DDBJ whole genome shotgun (WGS) entry which is preliminary data.</text>
</comment>
<proteinExistence type="predicted"/>
<feature type="compositionally biased region" description="Polar residues" evidence="1">
    <location>
        <begin position="1"/>
        <end position="14"/>
    </location>
</feature>
<accession>A0ABR0M428</accession>
<name>A0ABR0M428_9PEZI</name>
<dbReference type="Proteomes" id="UP001357485">
    <property type="component" value="Unassembled WGS sequence"/>
</dbReference>
<sequence>RRQAGSGSARQRIQSVCCGTGRWKTRQHPTPAAPASLGERAPSSSSHPRAPTPRESTTSAPPAWRGEAGGGLAARHEKHVAPTALDGTEQSASAAETV</sequence>
<feature type="region of interest" description="Disordered" evidence="1">
    <location>
        <begin position="1"/>
        <end position="98"/>
    </location>
</feature>
<feature type="compositionally biased region" description="Polar residues" evidence="1">
    <location>
        <begin position="88"/>
        <end position="98"/>
    </location>
</feature>
<feature type="compositionally biased region" description="Low complexity" evidence="1">
    <location>
        <begin position="40"/>
        <end position="49"/>
    </location>
</feature>
<keyword evidence="3" id="KW-1185">Reference proteome</keyword>
<feature type="non-terminal residue" evidence="2">
    <location>
        <position position="1"/>
    </location>
</feature>
<organism evidence="2 3">
    <name type="scientific">Cryomyces antarcticus</name>
    <dbReference type="NCBI Taxonomy" id="329879"/>
    <lineage>
        <taxon>Eukaryota</taxon>
        <taxon>Fungi</taxon>
        <taxon>Dikarya</taxon>
        <taxon>Ascomycota</taxon>
        <taxon>Pezizomycotina</taxon>
        <taxon>Dothideomycetes</taxon>
        <taxon>Dothideomycetes incertae sedis</taxon>
        <taxon>Cryomyces</taxon>
    </lineage>
</organism>
<evidence type="ECO:0000313" key="3">
    <source>
        <dbReference type="Proteomes" id="UP001357485"/>
    </source>
</evidence>
<protein>
    <submittedName>
        <fullName evidence="2">Uncharacterized protein</fullName>
    </submittedName>
</protein>
<gene>
    <name evidence="2" type="ORF">LTR16_009808</name>
</gene>